<organism evidence="2 3">
    <name type="scientific">Favolaschia claudopus</name>
    <dbReference type="NCBI Taxonomy" id="2862362"/>
    <lineage>
        <taxon>Eukaryota</taxon>
        <taxon>Fungi</taxon>
        <taxon>Dikarya</taxon>
        <taxon>Basidiomycota</taxon>
        <taxon>Agaricomycotina</taxon>
        <taxon>Agaricomycetes</taxon>
        <taxon>Agaricomycetidae</taxon>
        <taxon>Agaricales</taxon>
        <taxon>Marasmiineae</taxon>
        <taxon>Mycenaceae</taxon>
        <taxon>Favolaschia</taxon>
    </lineage>
</organism>
<protein>
    <submittedName>
        <fullName evidence="2">Uncharacterized protein</fullName>
    </submittedName>
</protein>
<gene>
    <name evidence="2" type="ORF">R3P38DRAFT_3184278</name>
</gene>
<name>A0AAW0C871_9AGAR</name>
<keyword evidence="3" id="KW-1185">Reference proteome</keyword>
<feature type="region of interest" description="Disordered" evidence="1">
    <location>
        <begin position="1"/>
        <end position="25"/>
    </location>
</feature>
<accession>A0AAW0C871</accession>
<sequence>MAPTLSELRPKTRAPRSKSKKTRPPQFIIDVDDEKTWQLKCESIFKAVNDVLPYPAEVRAVRMSRAGRLILYPSLPSCTAHMLEAHQDDIWKVLRPRLGFKAPGIPNCYTSDPWYKVVVHDVPTRSGNLPSFEDLANELEQRNQLSSAEHKLRRTRFLDAISCADGVDRSPTFRCQPFESIWELETTYEMFNGMIAGMIDGISHESDDGPLVSAYRNRGEYGRTTR</sequence>
<evidence type="ECO:0000256" key="1">
    <source>
        <dbReference type="SAM" id="MobiDB-lite"/>
    </source>
</evidence>
<dbReference type="Proteomes" id="UP001362999">
    <property type="component" value="Unassembled WGS sequence"/>
</dbReference>
<reference evidence="2 3" key="1">
    <citation type="journal article" date="2024" name="J Genomics">
        <title>Draft genome sequencing and assembly of Favolaschia claudopus CIRM-BRFM 2984 isolated from oak limbs.</title>
        <authorList>
            <person name="Navarro D."/>
            <person name="Drula E."/>
            <person name="Chaduli D."/>
            <person name="Cazenave R."/>
            <person name="Ahrendt S."/>
            <person name="Wang J."/>
            <person name="Lipzen A."/>
            <person name="Daum C."/>
            <person name="Barry K."/>
            <person name="Grigoriev I.V."/>
            <person name="Favel A."/>
            <person name="Rosso M.N."/>
            <person name="Martin F."/>
        </authorList>
    </citation>
    <scope>NUCLEOTIDE SEQUENCE [LARGE SCALE GENOMIC DNA]</scope>
    <source>
        <strain evidence="2 3">CIRM-BRFM 2984</strain>
    </source>
</reference>
<feature type="compositionally biased region" description="Basic residues" evidence="1">
    <location>
        <begin position="11"/>
        <end position="23"/>
    </location>
</feature>
<dbReference type="EMBL" id="JAWWNJ010000020">
    <property type="protein sequence ID" value="KAK7034865.1"/>
    <property type="molecule type" value="Genomic_DNA"/>
</dbReference>
<dbReference type="AlphaFoldDB" id="A0AAW0C871"/>
<evidence type="ECO:0000313" key="2">
    <source>
        <dbReference type="EMBL" id="KAK7034865.1"/>
    </source>
</evidence>
<proteinExistence type="predicted"/>
<evidence type="ECO:0000313" key="3">
    <source>
        <dbReference type="Proteomes" id="UP001362999"/>
    </source>
</evidence>
<comment type="caution">
    <text evidence="2">The sequence shown here is derived from an EMBL/GenBank/DDBJ whole genome shotgun (WGS) entry which is preliminary data.</text>
</comment>